<protein>
    <submittedName>
        <fullName evidence="1">Uncharacterized protein</fullName>
    </submittedName>
</protein>
<dbReference type="Proteomes" id="UP001054837">
    <property type="component" value="Unassembled WGS sequence"/>
</dbReference>
<keyword evidence="2" id="KW-1185">Reference proteome</keyword>
<gene>
    <name evidence="1" type="ORF">CDAR_622211</name>
</gene>
<organism evidence="1 2">
    <name type="scientific">Caerostris darwini</name>
    <dbReference type="NCBI Taxonomy" id="1538125"/>
    <lineage>
        <taxon>Eukaryota</taxon>
        <taxon>Metazoa</taxon>
        <taxon>Ecdysozoa</taxon>
        <taxon>Arthropoda</taxon>
        <taxon>Chelicerata</taxon>
        <taxon>Arachnida</taxon>
        <taxon>Araneae</taxon>
        <taxon>Araneomorphae</taxon>
        <taxon>Entelegynae</taxon>
        <taxon>Araneoidea</taxon>
        <taxon>Araneidae</taxon>
        <taxon>Caerostris</taxon>
    </lineage>
</organism>
<proteinExistence type="predicted"/>
<sequence>MLTEPECFTEFAYSVCKRLYNKPNWESKVQKFLLNSVFLIDILHQFQYIGCHRVANAIPVLMFQVFKDLNLHVNSYDGGGLSELRIYFDFILSNHVWRYASMSDVLRVISDASLEE</sequence>
<comment type="caution">
    <text evidence="1">The sequence shown here is derived from an EMBL/GenBank/DDBJ whole genome shotgun (WGS) entry which is preliminary data.</text>
</comment>
<dbReference type="EMBL" id="BPLQ01004339">
    <property type="protein sequence ID" value="GIY07419.1"/>
    <property type="molecule type" value="Genomic_DNA"/>
</dbReference>
<evidence type="ECO:0000313" key="2">
    <source>
        <dbReference type="Proteomes" id="UP001054837"/>
    </source>
</evidence>
<evidence type="ECO:0000313" key="1">
    <source>
        <dbReference type="EMBL" id="GIY07419.1"/>
    </source>
</evidence>
<name>A0AAV4QGK9_9ARAC</name>
<dbReference type="AlphaFoldDB" id="A0AAV4QGK9"/>
<reference evidence="1 2" key="1">
    <citation type="submission" date="2021-06" db="EMBL/GenBank/DDBJ databases">
        <title>Caerostris darwini draft genome.</title>
        <authorList>
            <person name="Kono N."/>
            <person name="Arakawa K."/>
        </authorList>
    </citation>
    <scope>NUCLEOTIDE SEQUENCE [LARGE SCALE GENOMIC DNA]</scope>
</reference>
<accession>A0AAV4QGK9</accession>